<reference evidence="1" key="1">
    <citation type="submission" date="2020-07" db="EMBL/GenBank/DDBJ databases">
        <authorList>
            <person name="Lin J."/>
        </authorList>
    </citation>
    <scope>NUCLEOTIDE SEQUENCE</scope>
</reference>
<evidence type="ECO:0008006" key="2">
    <source>
        <dbReference type="Google" id="ProtNLM"/>
    </source>
</evidence>
<evidence type="ECO:0000313" key="1">
    <source>
        <dbReference type="EMBL" id="CAD1830364.1"/>
    </source>
</evidence>
<organism evidence="1">
    <name type="scientific">Ananas comosus var. bracteatus</name>
    <name type="common">red pineapple</name>
    <dbReference type="NCBI Taxonomy" id="296719"/>
    <lineage>
        <taxon>Eukaryota</taxon>
        <taxon>Viridiplantae</taxon>
        <taxon>Streptophyta</taxon>
        <taxon>Embryophyta</taxon>
        <taxon>Tracheophyta</taxon>
        <taxon>Spermatophyta</taxon>
        <taxon>Magnoliopsida</taxon>
        <taxon>Liliopsida</taxon>
        <taxon>Poales</taxon>
        <taxon>Bromeliaceae</taxon>
        <taxon>Bromelioideae</taxon>
        <taxon>Ananas</taxon>
    </lineage>
</organism>
<dbReference type="EMBL" id="LR862148">
    <property type="protein sequence ID" value="CAD1830364.1"/>
    <property type="molecule type" value="Genomic_DNA"/>
</dbReference>
<accession>A0A6V7PHT6</accession>
<name>A0A6V7PHT6_ANACO</name>
<sequence>MVQFWVCTISSSPPPPPSPPLPSFPPLRVPTVHLGRLDYDQSDTLGVRMPLTVVAENDNRAATASFSNVGFTLSFHWINVTLLRAAPFAVPCNGSWPLQYDVQAAPVPLAVDTMQAMDADAIQAMDAMGEGEATEGRGGFISGGGGDGEGAAEEEVVKLVLEAGGDDLEYVKLSFSPNV</sequence>
<gene>
    <name evidence="1" type="ORF">CB5_LOCUS13575</name>
</gene>
<dbReference type="AlphaFoldDB" id="A0A6V7PHT6"/>
<protein>
    <recommendedName>
        <fullName evidence="2">Late embryogenesis abundant protein LEA-2 subgroup domain-containing protein</fullName>
    </recommendedName>
</protein>
<proteinExistence type="predicted"/>